<feature type="domain" description="N-acetyltransferase" evidence="1">
    <location>
        <begin position="57"/>
        <end position="183"/>
    </location>
</feature>
<evidence type="ECO:0000313" key="3">
    <source>
        <dbReference type="Proteomes" id="UP000799757"/>
    </source>
</evidence>
<evidence type="ECO:0000259" key="1">
    <source>
        <dbReference type="Pfam" id="PF13302"/>
    </source>
</evidence>
<dbReference type="SUPFAM" id="SSF55729">
    <property type="entry name" value="Acyl-CoA N-acyltransferases (Nat)"/>
    <property type="match status" value="1"/>
</dbReference>
<dbReference type="GO" id="GO:0005840">
    <property type="term" value="C:ribosome"/>
    <property type="evidence" value="ECO:0007669"/>
    <property type="project" value="UniProtKB-KW"/>
</dbReference>
<sequence length="216" mass="23974">MTTSNQSDEPSEGPPYLNFHPAFLIETTRLYITHLLPENEAHSTFLVDLHKGQQSPYSTQEAARTQIQTTLRQQHEENGYGKYLMSLKPTPAPTDLTTGFQELLQQCPLVGIVSLKRVKSPISYVVPDISFITHPAHARQGYAKEAASAVLGMAKTFLGVKEVVGFCDLDNEAAKATLRSLEFENRGEMELKAFDGKRGLVWVQPGMAEDISVYGF</sequence>
<dbReference type="Pfam" id="PF13302">
    <property type="entry name" value="Acetyltransf_3"/>
    <property type="match status" value="1"/>
</dbReference>
<dbReference type="PANTHER" id="PTHR43792">
    <property type="entry name" value="GNAT FAMILY, PUTATIVE (AFU_ORTHOLOGUE AFUA_3G00765)-RELATED-RELATED"/>
    <property type="match status" value="1"/>
</dbReference>
<protein>
    <submittedName>
        <fullName evidence="2">Including n-acetylases of ribosomal protein</fullName>
    </submittedName>
</protein>
<dbReference type="Gene3D" id="3.40.630.30">
    <property type="match status" value="1"/>
</dbReference>
<evidence type="ECO:0000313" key="2">
    <source>
        <dbReference type="EMBL" id="KAF2800257.1"/>
    </source>
</evidence>
<reference evidence="2" key="1">
    <citation type="journal article" date="2020" name="Stud. Mycol.">
        <title>101 Dothideomycetes genomes: a test case for predicting lifestyles and emergence of pathogens.</title>
        <authorList>
            <person name="Haridas S."/>
            <person name="Albert R."/>
            <person name="Binder M."/>
            <person name="Bloem J."/>
            <person name="Labutti K."/>
            <person name="Salamov A."/>
            <person name="Andreopoulos B."/>
            <person name="Baker S."/>
            <person name="Barry K."/>
            <person name="Bills G."/>
            <person name="Bluhm B."/>
            <person name="Cannon C."/>
            <person name="Castanera R."/>
            <person name="Culley D."/>
            <person name="Daum C."/>
            <person name="Ezra D."/>
            <person name="Gonzalez J."/>
            <person name="Henrissat B."/>
            <person name="Kuo A."/>
            <person name="Liang C."/>
            <person name="Lipzen A."/>
            <person name="Lutzoni F."/>
            <person name="Magnuson J."/>
            <person name="Mondo S."/>
            <person name="Nolan M."/>
            <person name="Ohm R."/>
            <person name="Pangilinan J."/>
            <person name="Park H.-J."/>
            <person name="Ramirez L."/>
            <person name="Alfaro M."/>
            <person name="Sun H."/>
            <person name="Tritt A."/>
            <person name="Yoshinaga Y."/>
            <person name="Zwiers L.-H."/>
            <person name="Turgeon B."/>
            <person name="Goodwin S."/>
            <person name="Spatafora J."/>
            <person name="Crous P."/>
            <person name="Grigoriev I."/>
        </authorList>
    </citation>
    <scope>NUCLEOTIDE SEQUENCE</scope>
    <source>
        <strain evidence="2">CBS 109.77</strain>
    </source>
</reference>
<gene>
    <name evidence="2" type="ORF">K505DRAFT_320566</name>
</gene>
<dbReference type="GO" id="GO:0016747">
    <property type="term" value="F:acyltransferase activity, transferring groups other than amino-acyl groups"/>
    <property type="evidence" value="ECO:0007669"/>
    <property type="project" value="InterPro"/>
</dbReference>
<organism evidence="2 3">
    <name type="scientific">Melanomma pulvis-pyrius CBS 109.77</name>
    <dbReference type="NCBI Taxonomy" id="1314802"/>
    <lineage>
        <taxon>Eukaryota</taxon>
        <taxon>Fungi</taxon>
        <taxon>Dikarya</taxon>
        <taxon>Ascomycota</taxon>
        <taxon>Pezizomycotina</taxon>
        <taxon>Dothideomycetes</taxon>
        <taxon>Pleosporomycetidae</taxon>
        <taxon>Pleosporales</taxon>
        <taxon>Melanommataceae</taxon>
        <taxon>Melanomma</taxon>
    </lineage>
</organism>
<dbReference type="InterPro" id="IPR051531">
    <property type="entry name" value="N-acetyltransferase"/>
</dbReference>
<dbReference type="OrthoDB" id="630895at2759"/>
<dbReference type="PANTHER" id="PTHR43792:SF16">
    <property type="entry name" value="N-ACETYLTRANSFERASE DOMAIN-CONTAINING PROTEIN"/>
    <property type="match status" value="1"/>
</dbReference>
<dbReference type="InterPro" id="IPR016181">
    <property type="entry name" value="Acyl_CoA_acyltransferase"/>
</dbReference>
<keyword evidence="3" id="KW-1185">Reference proteome</keyword>
<accession>A0A6A6XXC5</accession>
<name>A0A6A6XXC5_9PLEO</name>
<keyword evidence="2" id="KW-0689">Ribosomal protein</keyword>
<dbReference type="EMBL" id="MU001750">
    <property type="protein sequence ID" value="KAF2800257.1"/>
    <property type="molecule type" value="Genomic_DNA"/>
</dbReference>
<proteinExistence type="predicted"/>
<keyword evidence="2" id="KW-0687">Ribonucleoprotein</keyword>
<dbReference type="AlphaFoldDB" id="A0A6A6XXC5"/>
<dbReference type="Proteomes" id="UP000799757">
    <property type="component" value="Unassembled WGS sequence"/>
</dbReference>
<dbReference type="InterPro" id="IPR000182">
    <property type="entry name" value="GNAT_dom"/>
</dbReference>